<protein>
    <recommendedName>
        <fullName evidence="6">Phage tail protein</fullName>
    </recommendedName>
</protein>
<name>A0A1U7IY26_9CYAN</name>
<dbReference type="RefSeq" id="WP_073611223.1">
    <property type="nucleotide sequence ID" value="NZ_MRCG01000035.1"/>
</dbReference>
<evidence type="ECO:0000256" key="1">
    <source>
        <dbReference type="ARBA" id="ARBA00008005"/>
    </source>
</evidence>
<dbReference type="Proteomes" id="UP000185557">
    <property type="component" value="Unassembled WGS sequence"/>
</dbReference>
<reference evidence="4 5" key="1">
    <citation type="submission" date="2016-11" db="EMBL/GenBank/DDBJ databases">
        <title>Draft Genome Sequences of Nine Cyanobacterial Strains from Diverse Habitats.</title>
        <authorList>
            <person name="Zhu T."/>
            <person name="Hou S."/>
            <person name="Lu X."/>
            <person name="Hess W.R."/>
        </authorList>
    </citation>
    <scope>NUCLEOTIDE SEQUENCE [LARGE SCALE GENOMIC DNA]</scope>
    <source>
        <strain evidence="4 5">NIES-30</strain>
    </source>
</reference>
<dbReference type="InterPro" id="IPR035089">
    <property type="entry name" value="Phage_sheath_subtilisin"/>
</dbReference>
<organism evidence="4 5">
    <name type="scientific">Phormidium tenue NIES-30</name>
    <dbReference type="NCBI Taxonomy" id="549789"/>
    <lineage>
        <taxon>Bacteria</taxon>
        <taxon>Bacillati</taxon>
        <taxon>Cyanobacteriota</taxon>
        <taxon>Cyanophyceae</taxon>
        <taxon>Oscillatoriophycideae</taxon>
        <taxon>Oscillatoriales</taxon>
        <taxon>Oscillatoriaceae</taxon>
        <taxon>Phormidium</taxon>
    </lineage>
</organism>
<keyword evidence="5" id="KW-1185">Reference proteome</keyword>
<gene>
    <name evidence="4" type="ORF">NIES30_25255</name>
</gene>
<accession>A0A1U7IY26</accession>
<sequence length="598" mass="64336">MVAFNTTEYAPGVYVFEQSTSAPIAGVGTSTAGFIGVVPDSFKIAVQNPAFDRSQVLGSTEAKKTVAALTQKVLAEKITLGTTETVISPGTLLNAEQVKLIKQSGLTEIIVEEEIEVSANSPTVDILKNQKINEKLEITDGTTTTTFNPGDAITTAAARGKVAEVLNGRKLKVQAAKTLASATAEDLLEKPLVNLVTIPESSPAIEYPVGTTITDAIATEIVSRYSGTAIKVESANLPYLEEEIKDLKLAPVNEPKLCANFGDFKAYFGDFSLDPGQNILAHAVYGFFRNGGTRCYVVRVLDKDKDDLGEALEAFEAIDDIAIVAAPGITATTALKAIDDHCKQKTTLDRVAIFDSPETVENAQKRLDTTKLIPGQGNMPSKSDYAAYYFPWIKVFDPVEKLKNPAGDGLKAVPPSGHMAGIYARVDSQRGVHKAPANEPVLGAVDVKYAISKGIQASLNNDGINCIRNLNGSLLVWGARTLGGNANGEFKYINVRRLMNYLRESIDEGTQWVVFEPNSPELWARIRREISAFLTTVWRSGALFGDTPDQAFYIKCNAETNPPANRDNGVVVAEIGVAIVRPAEFVVFSISQWAGAGN</sequence>
<dbReference type="AlphaFoldDB" id="A0A1U7IY26"/>
<evidence type="ECO:0000313" key="5">
    <source>
        <dbReference type="Proteomes" id="UP000185557"/>
    </source>
</evidence>
<dbReference type="EMBL" id="MRCG01000035">
    <property type="protein sequence ID" value="OKH43263.1"/>
    <property type="molecule type" value="Genomic_DNA"/>
</dbReference>
<evidence type="ECO:0000259" key="3">
    <source>
        <dbReference type="Pfam" id="PF17482"/>
    </source>
</evidence>
<evidence type="ECO:0000313" key="4">
    <source>
        <dbReference type="EMBL" id="OKH43263.1"/>
    </source>
</evidence>
<dbReference type="InterPro" id="IPR052042">
    <property type="entry name" value="Tail_sheath_structural"/>
</dbReference>
<feature type="domain" description="Tail sheath protein subtilisin-like" evidence="2">
    <location>
        <begin position="306"/>
        <end position="482"/>
    </location>
</feature>
<dbReference type="STRING" id="549789.NIES30_25255"/>
<comment type="caution">
    <text evidence="4">The sequence shown here is derived from an EMBL/GenBank/DDBJ whole genome shotgun (WGS) entry which is preliminary data.</text>
</comment>
<dbReference type="PANTHER" id="PTHR35861">
    <property type="match status" value="1"/>
</dbReference>
<dbReference type="Gene3D" id="3.40.50.11780">
    <property type="match status" value="1"/>
</dbReference>
<feature type="domain" description="Tail sheath protein C-terminal" evidence="3">
    <location>
        <begin position="488"/>
        <end position="590"/>
    </location>
</feature>
<dbReference type="PANTHER" id="PTHR35861:SF1">
    <property type="entry name" value="PHAGE TAIL SHEATH PROTEIN"/>
    <property type="match status" value="1"/>
</dbReference>
<evidence type="ECO:0000259" key="2">
    <source>
        <dbReference type="Pfam" id="PF04984"/>
    </source>
</evidence>
<comment type="similarity">
    <text evidence="1">Belongs to the myoviridae tail sheath protein family.</text>
</comment>
<dbReference type="Pfam" id="PF04984">
    <property type="entry name" value="Phage_sheath_1"/>
    <property type="match status" value="1"/>
</dbReference>
<proteinExistence type="inferred from homology"/>
<dbReference type="InterPro" id="IPR020287">
    <property type="entry name" value="Tail_sheath_C"/>
</dbReference>
<dbReference type="Pfam" id="PF17482">
    <property type="entry name" value="Phage_sheath_1C"/>
    <property type="match status" value="1"/>
</dbReference>
<evidence type="ECO:0008006" key="6">
    <source>
        <dbReference type="Google" id="ProtNLM"/>
    </source>
</evidence>